<dbReference type="NCBIfam" id="NF003216">
    <property type="entry name" value="PRK04181.1"/>
    <property type="match status" value="1"/>
</dbReference>
<dbReference type="InterPro" id="IPR020568">
    <property type="entry name" value="Ribosomal_Su5_D2-typ_SF"/>
</dbReference>
<proteinExistence type="inferred from homology"/>
<dbReference type="EC" id="2.7.1.148" evidence="6"/>
<dbReference type="EMBL" id="FPHD01000015">
    <property type="protein sequence ID" value="SFV51620.1"/>
    <property type="molecule type" value="Genomic_DNA"/>
</dbReference>
<evidence type="ECO:0000256" key="1">
    <source>
        <dbReference type="ARBA" id="ARBA00022679"/>
    </source>
</evidence>
<name>A0A1W1BDE7_9ZZZZ</name>
<dbReference type="InterPro" id="IPR004424">
    <property type="entry name" value="IspE"/>
</dbReference>
<dbReference type="InterPro" id="IPR014721">
    <property type="entry name" value="Ribsml_uS5_D2-typ_fold_subgr"/>
</dbReference>
<evidence type="ECO:0000256" key="4">
    <source>
        <dbReference type="ARBA" id="ARBA00022840"/>
    </source>
</evidence>
<feature type="domain" description="GHMP kinase N-terminal" evidence="5">
    <location>
        <begin position="63"/>
        <end position="145"/>
    </location>
</feature>
<dbReference type="GO" id="GO:0016114">
    <property type="term" value="P:terpenoid biosynthetic process"/>
    <property type="evidence" value="ECO:0007669"/>
    <property type="project" value="InterPro"/>
</dbReference>
<dbReference type="InterPro" id="IPR006204">
    <property type="entry name" value="GHMP_kinase_N_dom"/>
</dbReference>
<dbReference type="PANTHER" id="PTHR43527">
    <property type="entry name" value="4-DIPHOSPHOCYTIDYL-2-C-METHYL-D-ERYTHRITOL KINASE, CHLOROPLASTIC"/>
    <property type="match status" value="1"/>
</dbReference>
<protein>
    <submittedName>
        <fullName evidence="6">4-diphosphocytidyl-2-C-methyl-D-erythritol kinase</fullName>
        <ecNumber evidence="6">2.7.1.148</ecNumber>
    </submittedName>
</protein>
<evidence type="ECO:0000256" key="3">
    <source>
        <dbReference type="ARBA" id="ARBA00022777"/>
    </source>
</evidence>
<dbReference type="PIRSF" id="PIRSF010376">
    <property type="entry name" value="IspE"/>
    <property type="match status" value="1"/>
</dbReference>
<keyword evidence="1 6" id="KW-0808">Transferase</keyword>
<dbReference type="Gene3D" id="3.30.230.10">
    <property type="match status" value="1"/>
</dbReference>
<dbReference type="NCBIfam" id="TIGR00154">
    <property type="entry name" value="ispE"/>
    <property type="match status" value="1"/>
</dbReference>
<accession>A0A1W1BDE7</accession>
<organism evidence="6">
    <name type="scientific">hydrothermal vent metagenome</name>
    <dbReference type="NCBI Taxonomy" id="652676"/>
    <lineage>
        <taxon>unclassified sequences</taxon>
        <taxon>metagenomes</taxon>
        <taxon>ecological metagenomes</taxon>
    </lineage>
</organism>
<dbReference type="HAMAP" id="MF_00061">
    <property type="entry name" value="IspE"/>
    <property type="match status" value="1"/>
</dbReference>
<keyword evidence="2" id="KW-0547">Nucleotide-binding</keyword>
<dbReference type="SUPFAM" id="SSF54211">
    <property type="entry name" value="Ribosomal protein S5 domain 2-like"/>
    <property type="match status" value="1"/>
</dbReference>
<gene>
    <name evidence="6" type="ORF">MNB_SV-8-763</name>
</gene>
<dbReference type="GO" id="GO:0005524">
    <property type="term" value="F:ATP binding"/>
    <property type="evidence" value="ECO:0007669"/>
    <property type="project" value="UniProtKB-KW"/>
</dbReference>
<dbReference type="Gene3D" id="3.30.70.890">
    <property type="entry name" value="GHMP kinase, C-terminal domain"/>
    <property type="match status" value="1"/>
</dbReference>
<dbReference type="PANTHER" id="PTHR43527:SF2">
    <property type="entry name" value="4-DIPHOSPHOCYTIDYL-2-C-METHYL-D-ERYTHRITOL KINASE, CHLOROPLASTIC"/>
    <property type="match status" value="1"/>
</dbReference>
<keyword evidence="3 6" id="KW-0418">Kinase</keyword>
<dbReference type="InterPro" id="IPR036554">
    <property type="entry name" value="GHMP_kinase_C_sf"/>
</dbReference>
<evidence type="ECO:0000313" key="6">
    <source>
        <dbReference type="EMBL" id="SFV51620.1"/>
    </source>
</evidence>
<reference evidence="6" key="1">
    <citation type="submission" date="2016-10" db="EMBL/GenBank/DDBJ databases">
        <authorList>
            <person name="de Groot N.N."/>
        </authorList>
    </citation>
    <scope>NUCLEOTIDE SEQUENCE</scope>
</reference>
<dbReference type="SUPFAM" id="SSF55060">
    <property type="entry name" value="GHMP Kinase, C-terminal domain"/>
    <property type="match status" value="1"/>
</dbReference>
<dbReference type="AlphaFoldDB" id="A0A1W1BDE7"/>
<dbReference type="GO" id="GO:0050515">
    <property type="term" value="F:4-(cytidine 5'-diphospho)-2-C-methyl-D-erythritol kinase activity"/>
    <property type="evidence" value="ECO:0007669"/>
    <property type="project" value="UniProtKB-EC"/>
</dbReference>
<dbReference type="Pfam" id="PF00288">
    <property type="entry name" value="GHMP_kinases_N"/>
    <property type="match status" value="1"/>
</dbReference>
<evidence type="ECO:0000259" key="5">
    <source>
        <dbReference type="Pfam" id="PF00288"/>
    </source>
</evidence>
<evidence type="ECO:0000256" key="2">
    <source>
        <dbReference type="ARBA" id="ARBA00022741"/>
    </source>
</evidence>
<sequence>MYRIKAHAKVNIFLKITGHKEGYHTLLSRFVRVDNLYDTIEFIPCECDSFTIEGCESVPLESNTIYKAYKILNEYTGDLDILNFFYKHKVVVTKRIPSQAGLGGGSSDAAAFMRLVKEACNLLLSTEELAQIGSKIGADIPFFIYNYPSANVSGFGEVVHPFDEPPLSLELFTPELGCDTSEVYKTYHKYLLRTMDPTSFFGWERIDSKTLLGLISDPIALNDLYPAALATYPELEKLDTKGWFFSGSGSTFFKPKTN</sequence>
<keyword evidence="4" id="KW-0067">ATP-binding</keyword>